<evidence type="ECO:0000256" key="1">
    <source>
        <dbReference type="ARBA" id="ARBA00023125"/>
    </source>
</evidence>
<sequence>MNHSVTSKEEILSVCRDIVRQEGIQGVNARRVAGQLGIALGSLYNYYPGKEALVMASVASVWQDILSLDGMQNLSFADTVDRIVHDLASGQKKYPNFFASHAMVFGTKTDARAAMGRMEAGLQQMLKRALAQDPAVCKEIDPDGFVQLLMDLINGMVLRNHFNEKIVLDVVNAYAYGGKYGRKK</sequence>
<evidence type="ECO:0000313" key="4">
    <source>
        <dbReference type="EMBL" id="MDX8419654.1"/>
    </source>
</evidence>
<evidence type="ECO:0000256" key="2">
    <source>
        <dbReference type="PROSITE-ProRule" id="PRU00335"/>
    </source>
</evidence>
<dbReference type="Pfam" id="PF00440">
    <property type="entry name" value="TetR_N"/>
    <property type="match status" value="1"/>
</dbReference>
<gene>
    <name evidence="4" type="ORF">MOZ60_06060</name>
</gene>
<dbReference type="PROSITE" id="PS50977">
    <property type="entry name" value="HTH_TETR_2"/>
    <property type="match status" value="1"/>
</dbReference>
<dbReference type="InterPro" id="IPR009057">
    <property type="entry name" value="Homeodomain-like_sf"/>
</dbReference>
<dbReference type="Proteomes" id="UP001286174">
    <property type="component" value="Unassembled WGS sequence"/>
</dbReference>
<feature type="DNA-binding region" description="H-T-H motif" evidence="2">
    <location>
        <begin position="28"/>
        <end position="47"/>
    </location>
</feature>
<reference evidence="4 5" key="1">
    <citation type="submission" date="2022-03" db="EMBL/GenBank/DDBJ databases">
        <title>Novel taxa within the pig intestine.</title>
        <authorList>
            <person name="Wylensek D."/>
            <person name="Bishof K."/>
            <person name="Afrizal A."/>
            <person name="Clavel T."/>
        </authorList>
    </citation>
    <scope>NUCLEOTIDE SEQUENCE [LARGE SCALE GENOMIC DNA]</scope>
    <source>
        <strain evidence="4 5">CLA-KB-P133</strain>
    </source>
</reference>
<dbReference type="EMBL" id="JALBUR010000012">
    <property type="protein sequence ID" value="MDX8419654.1"/>
    <property type="molecule type" value="Genomic_DNA"/>
</dbReference>
<dbReference type="PRINTS" id="PR00455">
    <property type="entry name" value="HTHTETR"/>
</dbReference>
<dbReference type="GO" id="GO:0003677">
    <property type="term" value="F:DNA binding"/>
    <property type="evidence" value="ECO:0007669"/>
    <property type="project" value="UniProtKB-UniRule"/>
</dbReference>
<dbReference type="SUPFAM" id="SSF46689">
    <property type="entry name" value="Homeodomain-like"/>
    <property type="match status" value="1"/>
</dbReference>
<keyword evidence="1 2" id="KW-0238">DNA-binding</keyword>
<dbReference type="AlphaFoldDB" id="A0AB35U8E8"/>
<organism evidence="4 5">
    <name type="scientific">Grylomicrobium aquisgranensis</name>
    <dbReference type="NCBI Taxonomy" id="2926318"/>
    <lineage>
        <taxon>Bacteria</taxon>
        <taxon>Bacillati</taxon>
        <taxon>Bacillota</taxon>
        <taxon>Erysipelotrichia</taxon>
        <taxon>Erysipelotrichales</taxon>
        <taxon>Erysipelotrichaceae</taxon>
        <taxon>Grylomicrobium</taxon>
    </lineage>
</organism>
<feature type="domain" description="HTH tetR-type" evidence="3">
    <location>
        <begin position="5"/>
        <end position="65"/>
    </location>
</feature>
<comment type="caution">
    <text evidence="4">The sequence shown here is derived from an EMBL/GenBank/DDBJ whole genome shotgun (WGS) entry which is preliminary data.</text>
</comment>
<dbReference type="Gene3D" id="1.10.357.10">
    <property type="entry name" value="Tetracycline Repressor, domain 2"/>
    <property type="match status" value="1"/>
</dbReference>
<evidence type="ECO:0000313" key="5">
    <source>
        <dbReference type="Proteomes" id="UP001286174"/>
    </source>
</evidence>
<evidence type="ECO:0000259" key="3">
    <source>
        <dbReference type="PROSITE" id="PS50977"/>
    </source>
</evidence>
<protein>
    <submittedName>
        <fullName evidence="4">TetR/AcrR family transcriptional regulator</fullName>
    </submittedName>
</protein>
<dbReference type="RefSeq" id="WP_370595992.1">
    <property type="nucleotide sequence ID" value="NZ_JALBUR010000012.1"/>
</dbReference>
<keyword evidence="5" id="KW-1185">Reference proteome</keyword>
<dbReference type="InterPro" id="IPR001647">
    <property type="entry name" value="HTH_TetR"/>
</dbReference>
<accession>A0AB35U8E8</accession>
<name>A0AB35U8E8_9FIRM</name>
<proteinExistence type="predicted"/>